<organism evidence="6 7">
    <name type="scientific">Drosophila pseudoobscura pseudoobscura</name>
    <name type="common">Fruit fly</name>
    <dbReference type="NCBI Taxonomy" id="46245"/>
    <lineage>
        <taxon>Eukaryota</taxon>
        <taxon>Metazoa</taxon>
        <taxon>Ecdysozoa</taxon>
        <taxon>Arthropoda</taxon>
        <taxon>Hexapoda</taxon>
        <taxon>Insecta</taxon>
        <taxon>Pterygota</taxon>
        <taxon>Neoptera</taxon>
        <taxon>Endopterygota</taxon>
        <taxon>Diptera</taxon>
        <taxon>Brachycera</taxon>
        <taxon>Muscomorpha</taxon>
        <taxon>Ephydroidea</taxon>
        <taxon>Drosophilidae</taxon>
        <taxon>Drosophila</taxon>
        <taxon>Sophophora</taxon>
    </lineage>
</organism>
<dbReference type="Proteomes" id="UP000001819">
    <property type="component" value="Chromosome X"/>
</dbReference>
<evidence type="ECO:0000256" key="3">
    <source>
        <dbReference type="ARBA" id="ARBA00022833"/>
    </source>
</evidence>
<keyword evidence="1" id="KW-0479">Metal-binding</keyword>
<dbReference type="SMR" id="B5DPF0"/>
<feature type="compositionally biased region" description="Polar residues" evidence="5">
    <location>
        <begin position="217"/>
        <end position="228"/>
    </location>
</feature>
<feature type="region of interest" description="Disordered" evidence="5">
    <location>
        <begin position="216"/>
        <end position="242"/>
    </location>
</feature>
<reference evidence="7" key="1">
    <citation type="submission" date="2025-08" db="UniProtKB">
        <authorList>
            <consortium name="RefSeq"/>
        </authorList>
    </citation>
    <scope>IDENTIFICATION</scope>
    <source>
        <strain evidence="7">MV-25-SWS-2005</strain>
        <tissue evidence="7">Whole body</tissue>
    </source>
</reference>
<dbReference type="HOGENOM" id="CLU_035934_0_0_1"/>
<dbReference type="InterPro" id="IPR006612">
    <property type="entry name" value="THAP_Znf"/>
</dbReference>
<dbReference type="GO" id="GO:0008270">
    <property type="term" value="F:zinc ion binding"/>
    <property type="evidence" value="ECO:0007669"/>
    <property type="project" value="UniProtKB-KW"/>
</dbReference>
<keyword evidence="4" id="KW-0238">DNA-binding</keyword>
<evidence type="ECO:0000256" key="1">
    <source>
        <dbReference type="ARBA" id="ARBA00022723"/>
    </source>
</evidence>
<dbReference type="PROSITE" id="PS50950">
    <property type="entry name" value="ZF_THAP"/>
    <property type="match status" value="1"/>
</dbReference>
<evidence type="ECO:0000256" key="5">
    <source>
        <dbReference type="SAM" id="MobiDB-lite"/>
    </source>
</evidence>
<keyword evidence="2" id="KW-0863">Zinc-finger</keyword>
<evidence type="ECO:0000256" key="2">
    <source>
        <dbReference type="ARBA" id="ARBA00022771"/>
    </source>
</evidence>
<keyword evidence="3" id="KW-0862">Zinc</keyword>
<dbReference type="STRING" id="46245.B5DPF0"/>
<dbReference type="PANTHER" id="PTHR46600:SF11">
    <property type="entry name" value="THAP DOMAIN-CONTAINING PROTEIN 10"/>
    <property type="match status" value="1"/>
</dbReference>
<proteinExistence type="predicted"/>
<accession>A0A6I8V0M6</accession>
<dbReference type="GeneID" id="6900513"/>
<gene>
    <name evidence="7" type="primary">LOC6900513</name>
</gene>
<dbReference type="RefSeq" id="XP_002134902.2">
    <property type="nucleotide sequence ID" value="XM_002134866.3"/>
</dbReference>
<dbReference type="GO" id="GO:0043565">
    <property type="term" value="F:sequence-specific DNA binding"/>
    <property type="evidence" value="ECO:0007669"/>
    <property type="project" value="InterPro"/>
</dbReference>
<dbReference type="InterPro" id="IPR026516">
    <property type="entry name" value="THAP1/10"/>
</dbReference>
<accession>B5DPF0</accession>
<dbReference type="SMART" id="SM00692">
    <property type="entry name" value="DM3"/>
    <property type="match status" value="1"/>
</dbReference>
<dbReference type="AlphaFoldDB" id="B5DPF0"/>
<name>B5DPF0_DROPS</name>
<dbReference type="SUPFAM" id="SSF57716">
    <property type="entry name" value="Glucocorticoid receptor-like (DNA-binding domain)"/>
    <property type="match status" value="1"/>
</dbReference>
<dbReference type="InParanoid" id="B5DPF0"/>
<dbReference type="Pfam" id="PF05485">
    <property type="entry name" value="THAP"/>
    <property type="match status" value="1"/>
</dbReference>
<dbReference type="Bgee" id="FBgn0245137">
    <property type="expression patterns" value="Expressed in insect adult head and 2 other cell types or tissues"/>
</dbReference>
<keyword evidence="6" id="KW-1185">Reference proteome</keyword>
<dbReference type="KEGG" id="dpo:6900513"/>
<evidence type="ECO:0000313" key="7">
    <source>
        <dbReference type="RefSeq" id="XP_002134902.2"/>
    </source>
</evidence>
<evidence type="ECO:0000256" key="4">
    <source>
        <dbReference type="ARBA" id="ARBA00023125"/>
    </source>
</evidence>
<dbReference type="SMART" id="SM00980">
    <property type="entry name" value="THAP"/>
    <property type="match status" value="1"/>
</dbReference>
<evidence type="ECO:0000313" key="6">
    <source>
        <dbReference type="Proteomes" id="UP000001819"/>
    </source>
</evidence>
<protein>
    <submittedName>
        <fullName evidence="7">Uncharacterized protein</fullName>
    </submittedName>
</protein>
<dbReference type="FunCoup" id="B5DPF0">
    <property type="interactions" value="19"/>
</dbReference>
<dbReference type="PANTHER" id="PTHR46600">
    <property type="entry name" value="THAP DOMAIN-CONTAINING"/>
    <property type="match status" value="1"/>
</dbReference>
<sequence length="385" mass="44463">MGGTRCTFRDCKVSSNRNPSMHFFKFPVRDPRQLEKWLKICANEEILKVSQLKLANRAVCARHFRIECFMNYKMDRLIAKQTPTLMRVNKDLAWDFESIDENGEAMLVKLPSPTSAHLKPPEGFECPLGFDTDAIEGEISLDRLVYKRPSSSLPEKAFKRRKLNLTKVQQEQEQEQHQTSTKMSPRMIDFPRNALQKQKAEICKPIISKISARPTIQEPSIRSGQSQEMAIREEEPSVPESDIETLPTAEECQLQLEYNQLKLEFEKLSEQNVQLKQLQASIPSTSRAPPSSTLTSMTKPQLYNGIKKYLGPTVAALVRMEMFGGAEDRNWKDDERRFVVELLQLGESIYEHCCEEWRFRLPSLRIARSWLDSKEPENVDHSLEL</sequence>